<dbReference type="EMBL" id="JBHUMM010000002">
    <property type="protein sequence ID" value="MFD2670533.1"/>
    <property type="molecule type" value="Genomic_DNA"/>
</dbReference>
<feature type="domain" description="GerMN" evidence="2">
    <location>
        <begin position="89"/>
        <end position="181"/>
    </location>
</feature>
<accession>A0ABW5R6A7</accession>
<dbReference type="RefSeq" id="WP_379927921.1">
    <property type="nucleotide sequence ID" value="NZ_JBHUMM010000002.1"/>
</dbReference>
<dbReference type="Pfam" id="PF10646">
    <property type="entry name" value="Germane"/>
    <property type="match status" value="2"/>
</dbReference>
<organism evidence="3 4">
    <name type="scientific">Marinicrinis sediminis</name>
    <dbReference type="NCBI Taxonomy" id="1652465"/>
    <lineage>
        <taxon>Bacteria</taxon>
        <taxon>Bacillati</taxon>
        <taxon>Bacillota</taxon>
        <taxon>Bacilli</taxon>
        <taxon>Bacillales</taxon>
        <taxon>Paenibacillaceae</taxon>
    </lineage>
</organism>
<protein>
    <submittedName>
        <fullName evidence="3">GerMN domain-containing protein</fullName>
    </submittedName>
</protein>
<feature type="region of interest" description="Disordered" evidence="1">
    <location>
        <begin position="30"/>
        <end position="55"/>
    </location>
</feature>
<evidence type="ECO:0000313" key="3">
    <source>
        <dbReference type="EMBL" id="MFD2670533.1"/>
    </source>
</evidence>
<evidence type="ECO:0000256" key="1">
    <source>
        <dbReference type="SAM" id="MobiDB-lite"/>
    </source>
</evidence>
<comment type="caution">
    <text evidence="3">The sequence shown here is derived from an EMBL/GenBank/DDBJ whole genome shotgun (WGS) entry which is preliminary data.</text>
</comment>
<dbReference type="SMART" id="SM00909">
    <property type="entry name" value="Germane"/>
    <property type="match status" value="2"/>
</dbReference>
<dbReference type="PROSITE" id="PS51257">
    <property type="entry name" value="PROKAR_LIPOPROTEIN"/>
    <property type="match status" value="1"/>
</dbReference>
<evidence type="ECO:0000259" key="2">
    <source>
        <dbReference type="SMART" id="SM00909"/>
    </source>
</evidence>
<sequence>MKTNKWRRTAIFSFILMLILSGCSLIGSNQENRSIDPPPEQESTELEETMSWGEEGDVGSDMPVTLYVKDAQDYVVPVTIRIPHSEGVAKQVLAYMVDQGPGMEQLPHGFTPILPAGTEVLGMDIIEDKNLAIVDFSEHFTSYNPGDERHLLEAVTWALTSYDAIDQVQIWVEGEPLKEMPVNGTPLDDALTRAMGINLEKVDGVNLAQASAVTLYFQNKTDDQMAYLVPVTRLVDYSDNLAEASMKQWLNGPLPLSSLISLTAADTKLLGIQQAEGHIEVELDASVAAMTGGVVSEDLIQSIVLSLTETTGASHVQVMMGGKGAIQTDEGNVYASPVTRPTEVNSLEL</sequence>
<keyword evidence="4" id="KW-1185">Reference proteome</keyword>
<proteinExistence type="predicted"/>
<gene>
    <name evidence="3" type="ORF">ACFSUC_02785</name>
</gene>
<dbReference type="Proteomes" id="UP001597497">
    <property type="component" value="Unassembled WGS sequence"/>
</dbReference>
<feature type="domain" description="GerMN" evidence="2">
    <location>
        <begin position="242"/>
        <end position="329"/>
    </location>
</feature>
<dbReference type="InterPro" id="IPR019606">
    <property type="entry name" value="GerMN"/>
</dbReference>
<evidence type="ECO:0000313" key="4">
    <source>
        <dbReference type="Proteomes" id="UP001597497"/>
    </source>
</evidence>
<reference evidence="4" key="1">
    <citation type="journal article" date="2019" name="Int. J. Syst. Evol. Microbiol.">
        <title>The Global Catalogue of Microorganisms (GCM) 10K type strain sequencing project: providing services to taxonomists for standard genome sequencing and annotation.</title>
        <authorList>
            <consortium name="The Broad Institute Genomics Platform"/>
            <consortium name="The Broad Institute Genome Sequencing Center for Infectious Disease"/>
            <person name="Wu L."/>
            <person name="Ma J."/>
        </authorList>
    </citation>
    <scope>NUCLEOTIDE SEQUENCE [LARGE SCALE GENOMIC DNA]</scope>
    <source>
        <strain evidence="4">KCTC 33676</strain>
    </source>
</reference>
<feature type="compositionally biased region" description="Acidic residues" evidence="1">
    <location>
        <begin position="42"/>
        <end position="55"/>
    </location>
</feature>
<name>A0ABW5R6A7_9BACL</name>